<name>A0ABS9UWE5_9BACT</name>
<dbReference type="Gene3D" id="3.30.70.2330">
    <property type="match status" value="1"/>
</dbReference>
<evidence type="ECO:0000313" key="4">
    <source>
        <dbReference type="EMBL" id="MCH7408492.1"/>
    </source>
</evidence>
<dbReference type="RefSeq" id="WP_241346702.1">
    <property type="nucleotide sequence ID" value="NZ_JAKZGP010000005.1"/>
</dbReference>
<evidence type="ECO:0000313" key="5">
    <source>
        <dbReference type="Proteomes" id="UP001165489"/>
    </source>
</evidence>
<organism evidence="4 5">
    <name type="scientific">Belliella filtrata</name>
    <dbReference type="NCBI Taxonomy" id="2923435"/>
    <lineage>
        <taxon>Bacteria</taxon>
        <taxon>Pseudomonadati</taxon>
        <taxon>Bacteroidota</taxon>
        <taxon>Cytophagia</taxon>
        <taxon>Cytophagales</taxon>
        <taxon>Cyclobacteriaceae</taxon>
        <taxon>Belliella</taxon>
    </lineage>
</organism>
<evidence type="ECO:0000256" key="1">
    <source>
        <dbReference type="ARBA" id="ARBA00022723"/>
    </source>
</evidence>
<protein>
    <submittedName>
        <fullName evidence="4">HIRAN domain-containing protein</fullName>
    </submittedName>
</protein>
<keyword evidence="5" id="KW-1185">Reference proteome</keyword>
<proteinExistence type="predicted"/>
<dbReference type="Pfam" id="PF08797">
    <property type="entry name" value="HIRAN"/>
    <property type="match status" value="1"/>
</dbReference>
<comment type="caution">
    <text evidence="4">The sequence shown here is derived from an EMBL/GenBank/DDBJ whole genome shotgun (WGS) entry which is preliminary data.</text>
</comment>
<dbReference type="EMBL" id="JAKZGP010000005">
    <property type="protein sequence ID" value="MCH7408492.1"/>
    <property type="molecule type" value="Genomic_DNA"/>
</dbReference>
<gene>
    <name evidence="4" type="ORF">MM239_03725</name>
</gene>
<keyword evidence="1" id="KW-0479">Metal-binding</keyword>
<evidence type="ECO:0000259" key="3">
    <source>
        <dbReference type="SMART" id="SM00910"/>
    </source>
</evidence>
<feature type="domain" description="HIRAN" evidence="3">
    <location>
        <begin position="37"/>
        <end position="137"/>
    </location>
</feature>
<sequence length="156" mass="17937">MKRKEFLRVFGLVSTGFLLPEVSSAKGSQETLQMRDVQVYDNYLKGIQYYDFSKVFNETEVGDELEIERFPNHKFDKFAVGIRRGENFLGYIPAYENIVLANLLDAGVPMYAKITSIDTYRSVGVGIWASLVTSQYESLEPLTHQAADDVEDWYRR</sequence>
<evidence type="ECO:0000256" key="2">
    <source>
        <dbReference type="ARBA" id="ARBA00022801"/>
    </source>
</evidence>
<dbReference type="InterPro" id="IPR014905">
    <property type="entry name" value="HIRAN"/>
</dbReference>
<keyword evidence="2" id="KW-0378">Hydrolase</keyword>
<accession>A0ABS9UWE5</accession>
<reference evidence="4" key="1">
    <citation type="submission" date="2022-03" db="EMBL/GenBank/DDBJ databases">
        <title>De novo assembled genomes of Belliella spp. (Cyclobacteriaceae) strains.</title>
        <authorList>
            <person name="Szabo A."/>
            <person name="Korponai K."/>
            <person name="Felfoldi T."/>
        </authorList>
    </citation>
    <scope>NUCLEOTIDE SEQUENCE</scope>
    <source>
        <strain evidence="4">DSM 111904</strain>
    </source>
</reference>
<dbReference type="SMART" id="SM00910">
    <property type="entry name" value="HIRAN"/>
    <property type="match status" value="1"/>
</dbReference>
<dbReference type="Proteomes" id="UP001165489">
    <property type="component" value="Unassembled WGS sequence"/>
</dbReference>